<proteinExistence type="predicted"/>
<keyword evidence="2" id="KW-1185">Reference proteome</keyword>
<protein>
    <submittedName>
        <fullName evidence="1">Uncharacterized protein</fullName>
    </submittedName>
</protein>
<feature type="non-terminal residue" evidence="1">
    <location>
        <position position="115"/>
    </location>
</feature>
<feature type="non-terminal residue" evidence="1">
    <location>
        <position position="1"/>
    </location>
</feature>
<evidence type="ECO:0000313" key="1">
    <source>
        <dbReference type="EMBL" id="KFP91640.1"/>
    </source>
</evidence>
<dbReference type="AlphaFoldDB" id="A0A091PJH7"/>
<gene>
    <name evidence="1" type="ORF">N311_02438</name>
</gene>
<reference evidence="1 2" key="1">
    <citation type="submission" date="2014-04" db="EMBL/GenBank/DDBJ databases">
        <title>Genome evolution of avian class.</title>
        <authorList>
            <person name="Zhang G."/>
            <person name="Li C."/>
        </authorList>
    </citation>
    <scope>NUCLEOTIDE SEQUENCE [LARGE SCALE GENOMIC DNA]</scope>
    <source>
        <strain evidence="1">BGI_N311</strain>
    </source>
</reference>
<accession>A0A091PJH7</accession>
<name>A0A091PJH7_APAVI</name>
<organism evidence="1 2">
    <name type="scientific">Apaloderma vittatum</name>
    <name type="common">Bar-tailed trogon</name>
    <dbReference type="NCBI Taxonomy" id="57397"/>
    <lineage>
        <taxon>Eukaryota</taxon>
        <taxon>Metazoa</taxon>
        <taxon>Chordata</taxon>
        <taxon>Craniata</taxon>
        <taxon>Vertebrata</taxon>
        <taxon>Euteleostomi</taxon>
        <taxon>Archelosauria</taxon>
        <taxon>Archosauria</taxon>
        <taxon>Dinosauria</taxon>
        <taxon>Saurischia</taxon>
        <taxon>Theropoda</taxon>
        <taxon>Coelurosauria</taxon>
        <taxon>Aves</taxon>
        <taxon>Neognathae</taxon>
        <taxon>Neoaves</taxon>
        <taxon>Telluraves</taxon>
        <taxon>Coraciimorphae</taxon>
        <taxon>Trogoniformes</taxon>
        <taxon>Trogonidae</taxon>
        <taxon>Apaloderma</taxon>
    </lineage>
</organism>
<evidence type="ECO:0000313" key="2">
    <source>
        <dbReference type="Proteomes" id="UP000054244"/>
    </source>
</evidence>
<dbReference type="Proteomes" id="UP000054244">
    <property type="component" value="Unassembled WGS sequence"/>
</dbReference>
<dbReference type="EMBL" id="KL391062">
    <property type="protein sequence ID" value="KFP91640.1"/>
    <property type="molecule type" value="Genomic_DNA"/>
</dbReference>
<sequence length="115" mass="11788">VEPLLGELEELSLSSSTGSSPSRSCLMLSSSDVELGVSGVASEEETAMPEAFGDKALETDGLAQGLDAVGEDVICDASPEPVFSVEFDAECEKEWLLKASCCGKLGGAGKQRGAS</sequence>